<protein>
    <submittedName>
        <fullName evidence="2">Uncharacterized protein</fullName>
    </submittedName>
</protein>
<dbReference type="AlphaFoldDB" id="A0A0M8ZS24"/>
<feature type="signal peptide" evidence="1">
    <location>
        <begin position="1"/>
        <end position="26"/>
    </location>
</feature>
<evidence type="ECO:0000313" key="2">
    <source>
        <dbReference type="EMBL" id="KOX69797.1"/>
    </source>
</evidence>
<evidence type="ECO:0000313" key="3">
    <source>
        <dbReference type="Proteomes" id="UP000053105"/>
    </source>
</evidence>
<organism evidence="2 3">
    <name type="scientific">Melipona quadrifasciata</name>
    <dbReference type="NCBI Taxonomy" id="166423"/>
    <lineage>
        <taxon>Eukaryota</taxon>
        <taxon>Metazoa</taxon>
        <taxon>Ecdysozoa</taxon>
        <taxon>Arthropoda</taxon>
        <taxon>Hexapoda</taxon>
        <taxon>Insecta</taxon>
        <taxon>Pterygota</taxon>
        <taxon>Neoptera</taxon>
        <taxon>Endopterygota</taxon>
        <taxon>Hymenoptera</taxon>
        <taxon>Apocrita</taxon>
        <taxon>Aculeata</taxon>
        <taxon>Apoidea</taxon>
        <taxon>Anthophila</taxon>
        <taxon>Apidae</taxon>
        <taxon>Melipona</taxon>
    </lineage>
</organism>
<gene>
    <name evidence="2" type="ORF">WN51_05083</name>
</gene>
<keyword evidence="3" id="KW-1185">Reference proteome</keyword>
<sequence length="207" mass="22206">MGYLVGTLRKLAIICVVCATNPNATATTVSFDNSKSSLSASKLFGNFGPIYAKPVKDMPHVNMVKSVVTLSTIILFHNLTMTSITKEKKMKRDVYTIVCLLEQIALGLSLRLKGSSSDNLVPSVTIKPGMGVAVRAIFSDSDLNVYKTKSACNANHRRVQGLLGCVFNIRYPDITDEALAETCNRLGTGPDVDVEEGDLTSGCVNAA</sequence>
<dbReference type="Proteomes" id="UP000053105">
    <property type="component" value="Unassembled WGS sequence"/>
</dbReference>
<evidence type="ECO:0000256" key="1">
    <source>
        <dbReference type="SAM" id="SignalP"/>
    </source>
</evidence>
<dbReference type="EMBL" id="KQ435883">
    <property type="protein sequence ID" value="KOX69797.1"/>
    <property type="molecule type" value="Genomic_DNA"/>
</dbReference>
<accession>A0A0M8ZS24</accession>
<reference evidence="2 3" key="1">
    <citation type="submission" date="2015-07" db="EMBL/GenBank/DDBJ databases">
        <title>The genome of Melipona quadrifasciata.</title>
        <authorList>
            <person name="Pan H."/>
            <person name="Kapheim K."/>
        </authorList>
    </citation>
    <scope>NUCLEOTIDE SEQUENCE [LARGE SCALE GENOMIC DNA]</scope>
    <source>
        <strain evidence="2">0111107301</strain>
        <tissue evidence="2">Whole body</tissue>
    </source>
</reference>
<keyword evidence="1" id="KW-0732">Signal</keyword>
<feature type="chain" id="PRO_5005830693" evidence="1">
    <location>
        <begin position="27"/>
        <end position="207"/>
    </location>
</feature>
<name>A0A0M8ZS24_9HYME</name>
<proteinExistence type="predicted"/>